<dbReference type="AlphaFoldDB" id="A0A4R6TSK0"/>
<name>A0A4R6TSK0_9BACI</name>
<accession>A0A4R6TSK0</accession>
<sequence>MKLQHLFKEGILQCRALSPGYEGHASDVWLVRTPKQEVVVRASRMMGEPSSPFWWGCQQLFGIDPRRVHQLENINNALQELKEIPVPRVLQKGFIGQRECVIVEKVEGDVLQQFEDQPASVLESLGEGLACIHKQEHTYVGSPTGDFQVKLEHFHTHCIDVMEAMISRFYSKDQDIATSLPNMVVQLKELPAPTSTAYVMVDMDSTQFLSDQVSITGLVDTEAYVIAPRAFDFIGLEYILDAPAAEAFKVGYTRVLPLPYLKECRMPYRYLYRLLEVQGRVPVKEWLDQKVLF</sequence>
<dbReference type="OrthoDB" id="1995894at2"/>
<proteinExistence type="predicted"/>
<dbReference type="PANTHER" id="PTHR21310">
    <property type="entry name" value="AMINOGLYCOSIDE PHOSPHOTRANSFERASE-RELATED-RELATED"/>
    <property type="match status" value="1"/>
</dbReference>
<dbReference type="Proteomes" id="UP000295632">
    <property type="component" value="Unassembled WGS sequence"/>
</dbReference>
<dbReference type="InterPro" id="IPR051678">
    <property type="entry name" value="AGP_Transferase"/>
</dbReference>
<organism evidence="1 2">
    <name type="scientific">Aureibacillus halotolerans</name>
    <dbReference type="NCBI Taxonomy" id="1508390"/>
    <lineage>
        <taxon>Bacteria</taxon>
        <taxon>Bacillati</taxon>
        <taxon>Bacillota</taxon>
        <taxon>Bacilli</taxon>
        <taxon>Bacillales</taxon>
        <taxon>Bacillaceae</taxon>
        <taxon>Aureibacillus</taxon>
    </lineage>
</organism>
<gene>
    <name evidence="1" type="ORF">EV213_11772</name>
</gene>
<dbReference type="RefSeq" id="WP_133581644.1">
    <property type="nucleotide sequence ID" value="NZ_SNYJ01000017.1"/>
</dbReference>
<reference evidence="1 2" key="1">
    <citation type="submission" date="2019-03" db="EMBL/GenBank/DDBJ databases">
        <title>Genomic Encyclopedia of Type Strains, Phase IV (KMG-IV): sequencing the most valuable type-strain genomes for metagenomic binning, comparative biology and taxonomic classification.</title>
        <authorList>
            <person name="Goeker M."/>
        </authorList>
    </citation>
    <scope>NUCLEOTIDE SEQUENCE [LARGE SCALE GENOMIC DNA]</scope>
    <source>
        <strain evidence="1 2">DSM 28697</strain>
    </source>
</reference>
<protein>
    <recommendedName>
        <fullName evidence="3">Phosphotransferase family enzyme</fullName>
    </recommendedName>
</protein>
<comment type="caution">
    <text evidence="1">The sequence shown here is derived from an EMBL/GenBank/DDBJ whole genome shotgun (WGS) entry which is preliminary data.</text>
</comment>
<keyword evidence="2" id="KW-1185">Reference proteome</keyword>
<evidence type="ECO:0008006" key="3">
    <source>
        <dbReference type="Google" id="ProtNLM"/>
    </source>
</evidence>
<dbReference type="InterPro" id="IPR011009">
    <property type="entry name" value="Kinase-like_dom_sf"/>
</dbReference>
<evidence type="ECO:0000313" key="1">
    <source>
        <dbReference type="EMBL" id="TDQ36608.1"/>
    </source>
</evidence>
<dbReference type="SUPFAM" id="SSF56112">
    <property type="entry name" value="Protein kinase-like (PK-like)"/>
    <property type="match status" value="1"/>
</dbReference>
<dbReference type="EMBL" id="SNYJ01000017">
    <property type="protein sequence ID" value="TDQ36608.1"/>
    <property type="molecule type" value="Genomic_DNA"/>
</dbReference>
<evidence type="ECO:0000313" key="2">
    <source>
        <dbReference type="Proteomes" id="UP000295632"/>
    </source>
</evidence>
<dbReference type="PANTHER" id="PTHR21310:SF15">
    <property type="entry name" value="AMINOGLYCOSIDE PHOSPHOTRANSFERASE DOMAIN-CONTAINING PROTEIN"/>
    <property type="match status" value="1"/>
</dbReference>